<reference evidence="2 3" key="1">
    <citation type="journal article" date="2018" name="Front. Plant Sci.">
        <title>Red Clover (Trifolium pratense) and Zigzag Clover (T. medium) - A Picture of Genomic Similarities and Differences.</title>
        <authorList>
            <person name="Dluhosova J."/>
            <person name="Istvanek J."/>
            <person name="Nedelnik J."/>
            <person name="Repkova J."/>
        </authorList>
    </citation>
    <scope>NUCLEOTIDE SEQUENCE [LARGE SCALE GENOMIC DNA]</scope>
    <source>
        <strain evidence="3">cv. 10/8</strain>
        <tissue evidence="2">Leaf</tissue>
    </source>
</reference>
<organism evidence="2 3">
    <name type="scientific">Trifolium medium</name>
    <dbReference type="NCBI Taxonomy" id="97028"/>
    <lineage>
        <taxon>Eukaryota</taxon>
        <taxon>Viridiplantae</taxon>
        <taxon>Streptophyta</taxon>
        <taxon>Embryophyta</taxon>
        <taxon>Tracheophyta</taxon>
        <taxon>Spermatophyta</taxon>
        <taxon>Magnoliopsida</taxon>
        <taxon>eudicotyledons</taxon>
        <taxon>Gunneridae</taxon>
        <taxon>Pentapetalae</taxon>
        <taxon>rosids</taxon>
        <taxon>fabids</taxon>
        <taxon>Fabales</taxon>
        <taxon>Fabaceae</taxon>
        <taxon>Papilionoideae</taxon>
        <taxon>50 kb inversion clade</taxon>
        <taxon>NPAAA clade</taxon>
        <taxon>Hologalegina</taxon>
        <taxon>IRL clade</taxon>
        <taxon>Trifolieae</taxon>
        <taxon>Trifolium</taxon>
    </lineage>
</organism>
<feature type="compositionally biased region" description="Polar residues" evidence="1">
    <location>
        <begin position="1"/>
        <end position="12"/>
    </location>
</feature>
<proteinExistence type="predicted"/>
<evidence type="ECO:0000256" key="1">
    <source>
        <dbReference type="SAM" id="MobiDB-lite"/>
    </source>
</evidence>
<name>A0A392TWU0_9FABA</name>
<dbReference type="AlphaFoldDB" id="A0A392TWU0"/>
<feature type="non-terminal residue" evidence="2">
    <location>
        <position position="1"/>
    </location>
</feature>
<dbReference type="EMBL" id="LXQA010670857">
    <property type="protein sequence ID" value="MCI65164.1"/>
    <property type="molecule type" value="Genomic_DNA"/>
</dbReference>
<sequence>VFSGSHRSNSLPDPTYELDRTPSGSRFDLFNRPVRFLKHCSPPPSFTHPHHHDITPPSPPIDVPPPPILTQFHLLYLAGRTI</sequence>
<protein>
    <submittedName>
        <fullName evidence="2">Uncharacterized protein</fullName>
    </submittedName>
</protein>
<dbReference type="Proteomes" id="UP000265520">
    <property type="component" value="Unassembled WGS sequence"/>
</dbReference>
<comment type="caution">
    <text evidence="2">The sequence shown here is derived from an EMBL/GenBank/DDBJ whole genome shotgun (WGS) entry which is preliminary data.</text>
</comment>
<accession>A0A392TWU0</accession>
<feature type="region of interest" description="Disordered" evidence="1">
    <location>
        <begin position="1"/>
        <end position="22"/>
    </location>
</feature>
<evidence type="ECO:0000313" key="2">
    <source>
        <dbReference type="EMBL" id="MCI65164.1"/>
    </source>
</evidence>
<evidence type="ECO:0000313" key="3">
    <source>
        <dbReference type="Proteomes" id="UP000265520"/>
    </source>
</evidence>
<keyword evidence="3" id="KW-1185">Reference proteome</keyword>